<evidence type="ECO:0000256" key="2">
    <source>
        <dbReference type="ARBA" id="ARBA00012162"/>
    </source>
</evidence>
<dbReference type="InterPro" id="IPR000878">
    <property type="entry name" value="4pyrrol_Mease"/>
</dbReference>
<dbReference type="NCBIfam" id="TIGR01469">
    <property type="entry name" value="cobA_cysG_Cterm"/>
    <property type="match status" value="1"/>
</dbReference>
<keyword evidence="4 10" id="KW-0489">Methyltransferase</keyword>
<dbReference type="InterPro" id="IPR003043">
    <property type="entry name" value="Uropor_MeTrfase_CS"/>
</dbReference>
<dbReference type="InterPro" id="IPR014777">
    <property type="entry name" value="4pyrrole_Mease_sub1"/>
</dbReference>
<evidence type="ECO:0000259" key="11">
    <source>
        <dbReference type="Pfam" id="PF00590"/>
    </source>
</evidence>
<dbReference type="Pfam" id="PF00590">
    <property type="entry name" value="TP_methylase"/>
    <property type="match status" value="1"/>
</dbReference>
<organism evidence="13">
    <name type="scientific">Akkermansia muciniphila</name>
    <dbReference type="NCBI Taxonomy" id="239935"/>
    <lineage>
        <taxon>Bacteria</taxon>
        <taxon>Pseudomonadati</taxon>
        <taxon>Verrucomicrobiota</taxon>
        <taxon>Verrucomicrobiia</taxon>
        <taxon>Verrucomicrobiales</taxon>
        <taxon>Akkermansiaceae</taxon>
        <taxon>Akkermansia</taxon>
    </lineage>
</organism>
<accession>A0A6N2VAN4</accession>
<dbReference type="FunFam" id="3.40.1010.10:FF:000001">
    <property type="entry name" value="Siroheme synthase"/>
    <property type="match status" value="1"/>
</dbReference>
<dbReference type="SUPFAM" id="SSF69618">
    <property type="entry name" value="HemD-like"/>
    <property type="match status" value="1"/>
</dbReference>
<dbReference type="AlphaFoldDB" id="A0A6N2VAN4"/>
<dbReference type="GO" id="GO:0009236">
    <property type="term" value="P:cobalamin biosynthetic process"/>
    <property type="evidence" value="ECO:0007669"/>
    <property type="project" value="UniProtKB-KW"/>
</dbReference>
<evidence type="ECO:0000256" key="7">
    <source>
        <dbReference type="ARBA" id="ARBA00023244"/>
    </source>
</evidence>
<comment type="similarity">
    <text evidence="1 10">Belongs to the precorrin methyltransferase family.</text>
</comment>
<evidence type="ECO:0000256" key="10">
    <source>
        <dbReference type="RuleBase" id="RU003960"/>
    </source>
</evidence>
<evidence type="ECO:0000256" key="3">
    <source>
        <dbReference type="ARBA" id="ARBA00022573"/>
    </source>
</evidence>
<keyword evidence="6" id="KW-0949">S-adenosyl-L-methionine</keyword>
<proteinExistence type="inferred from homology"/>
<dbReference type="Pfam" id="PF02602">
    <property type="entry name" value="HEM4"/>
    <property type="match status" value="1"/>
</dbReference>
<evidence type="ECO:0000256" key="5">
    <source>
        <dbReference type="ARBA" id="ARBA00022679"/>
    </source>
</evidence>
<evidence type="ECO:0000259" key="12">
    <source>
        <dbReference type="Pfam" id="PF02602"/>
    </source>
</evidence>
<evidence type="ECO:0000256" key="1">
    <source>
        <dbReference type="ARBA" id="ARBA00005879"/>
    </source>
</evidence>
<evidence type="ECO:0000256" key="9">
    <source>
        <dbReference type="ARBA" id="ARBA00060548"/>
    </source>
</evidence>
<dbReference type="InterPro" id="IPR050161">
    <property type="entry name" value="Siro_Cobalamin_biosynth"/>
</dbReference>
<dbReference type="InterPro" id="IPR014776">
    <property type="entry name" value="4pyrrole_Mease_sub2"/>
</dbReference>
<dbReference type="EC" id="2.1.1.107" evidence="2"/>
<dbReference type="CDD" id="cd11642">
    <property type="entry name" value="SUMT"/>
    <property type="match status" value="1"/>
</dbReference>
<keyword evidence="5 10" id="KW-0808">Transferase</keyword>
<dbReference type="GO" id="GO:0004852">
    <property type="term" value="F:uroporphyrinogen-III synthase activity"/>
    <property type="evidence" value="ECO:0007669"/>
    <property type="project" value="InterPro"/>
</dbReference>
<keyword evidence="3" id="KW-0169">Cobalamin biosynthesis</keyword>
<dbReference type="EMBL" id="CACRSS010000021">
    <property type="protein sequence ID" value="VYT24096.1"/>
    <property type="molecule type" value="Genomic_DNA"/>
</dbReference>
<comment type="pathway">
    <text evidence="8">Porphyrin-containing compound metabolism; siroheme biosynthesis; precorrin-2 from uroporphyrinogen III: step 1/1.</text>
</comment>
<feature type="domain" description="Tetrapyrrole methylase" evidence="11">
    <location>
        <begin position="37"/>
        <end position="248"/>
    </location>
</feature>
<evidence type="ECO:0000256" key="6">
    <source>
        <dbReference type="ARBA" id="ARBA00022691"/>
    </source>
</evidence>
<comment type="pathway">
    <text evidence="9">Cofactor biosynthesis; adenosylcobalamin biosynthesis; precorrin-2 from uroporphyrinogen III: step 1/1.</text>
</comment>
<dbReference type="Gene3D" id="3.40.1010.10">
    <property type="entry name" value="Cobalt-precorrin-4 Transmethylase, Domain 1"/>
    <property type="match status" value="1"/>
</dbReference>
<dbReference type="InterPro" id="IPR006366">
    <property type="entry name" value="CobA/CysG_C"/>
</dbReference>
<evidence type="ECO:0000256" key="8">
    <source>
        <dbReference type="ARBA" id="ARBA00025705"/>
    </source>
</evidence>
<dbReference type="PROSITE" id="PS00839">
    <property type="entry name" value="SUMT_1"/>
    <property type="match status" value="1"/>
</dbReference>
<dbReference type="InterPro" id="IPR036108">
    <property type="entry name" value="4pyrrol_syn_uPrphyn_synt_sf"/>
</dbReference>
<dbReference type="GO" id="GO:0004851">
    <property type="term" value="F:uroporphyrin-III C-methyltransferase activity"/>
    <property type="evidence" value="ECO:0007669"/>
    <property type="project" value="UniProtKB-EC"/>
</dbReference>
<dbReference type="Gene3D" id="3.30.950.10">
    <property type="entry name" value="Methyltransferase, Cobalt-precorrin-4 Transmethylase, Domain 2"/>
    <property type="match status" value="1"/>
</dbReference>
<sequence length="537" mass="57498">MSCDNSAINGMNPGMAGFIVAKKRVMKLNDSMQQGIVYLLGAGPGDPGLMTVRGRELVEAAEVLVYDALSSAELLNWAPAACERIFVGKRASRHALPQEEINALLVKLGRAGKKVVRLKGGDPYVFGRGGEEADALHEAGVPFEVIPGITSAIAGPAYAGIPVTHRKYCTQFTVFTGHEDVNKKESSLDLKGIAGAQGTKIMLMGMQKLADVCEALTGYGQEPSTPAAAIQWATTGIQRTVTGTVRTLPAKVQKAGLGAPAVVVIGDVVKERDSLAWFEKLPLFGKRIVVTRTRAQAGELSVRLRRLGAEVLEMPTIRMAPPSNKREFAEGVVHAHTYDWLVFSSPNGVERFFQAFFAVYQDIRSIGGARIAAIGPGTEAKLREYGLAVDIMPKKFVAEGLVKAFKDAREEIGTIEHSTFLWVRGEEARRVIYDGLTALGAIVDECIAYRTEAETEDVAGAQAAFRERGADIVTFTSSSTAENFFKLGLPWPDGCKAASIGPVTTATLKELGRAPSITAKTHDINGLVEAIVKAAGK</sequence>
<evidence type="ECO:0000256" key="4">
    <source>
        <dbReference type="ARBA" id="ARBA00022603"/>
    </source>
</evidence>
<dbReference type="FunFam" id="3.30.950.10:FF:000001">
    <property type="entry name" value="Siroheme synthase"/>
    <property type="match status" value="1"/>
</dbReference>
<gene>
    <name evidence="13" type="primary">nasF</name>
    <name evidence="13" type="ORF">AMLFYP55_01249</name>
</gene>
<dbReference type="InterPro" id="IPR003754">
    <property type="entry name" value="4pyrrol_synth_uPrphyn_synth"/>
</dbReference>
<reference evidence="13" key="1">
    <citation type="submission" date="2019-11" db="EMBL/GenBank/DDBJ databases">
        <authorList>
            <person name="Feng L."/>
        </authorList>
    </citation>
    <scope>NUCLEOTIDE SEQUENCE</scope>
    <source>
        <strain evidence="13">AMuciniphilaLFYP55</strain>
    </source>
</reference>
<dbReference type="GO" id="GO:0032259">
    <property type="term" value="P:methylation"/>
    <property type="evidence" value="ECO:0007669"/>
    <property type="project" value="UniProtKB-KW"/>
</dbReference>
<dbReference type="Gene3D" id="3.40.50.10090">
    <property type="match status" value="2"/>
</dbReference>
<dbReference type="PANTHER" id="PTHR45790">
    <property type="entry name" value="SIROHEME SYNTHASE-RELATED"/>
    <property type="match status" value="1"/>
</dbReference>
<dbReference type="GO" id="GO:0019354">
    <property type="term" value="P:siroheme biosynthetic process"/>
    <property type="evidence" value="ECO:0007669"/>
    <property type="project" value="InterPro"/>
</dbReference>
<dbReference type="PANTHER" id="PTHR45790:SF3">
    <property type="entry name" value="S-ADENOSYL-L-METHIONINE-DEPENDENT UROPORPHYRINOGEN III METHYLTRANSFERASE, CHLOROPLASTIC"/>
    <property type="match status" value="1"/>
</dbReference>
<dbReference type="InterPro" id="IPR035996">
    <property type="entry name" value="4pyrrol_Methylase_sf"/>
</dbReference>
<dbReference type="CDD" id="cd06578">
    <property type="entry name" value="HemD"/>
    <property type="match status" value="1"/>
</dbReference>
<dbReference type="NCBIfam" id="NF004790">
    <property type="entry name" value="PRK06136.1"/>
    <property type="match status" value="1"/>
</dbReference>
<evidence type="ECO:0000313" key="13">
    <source>
        <dbReference type="EMBL" id="VYT24096.1"/>
    </source>
</evidence>
<dbReference type="PROSITE" id="PS00840">
    <property type="entry name" value="SUMT_2"/>
    <property type="match status" value="1"/>
</dbReference>
<name>A0A6N2VAN4_9BACT</name>
<dbReference type="SUPFAM" id="SSF53790">
    <property type="entry name" value="Tetrapyrrole methylase"/>
    <property type="match status" value="1"/>
</dbReference>
<protein>
    <recommendedName>
        <fullName evidence="2">uroporphyrinogen-III C-methyltransferase</fullName>
        <ecNumber evidence="2">2.1.1.107</ecNumber>
    </recommendedName>
</protein>
<feature type="domain" description="Tetrapyrrole biosynthesis uroporphyrinogen III synthase" evidence="12">
    <location>
        <begin position="299"/>
        <end position="529"/>
    </location>
</feature>
<keyword evidence="7" id="KW-0627">Porphyrin biosynthesis</keyword>